<dbReference type="AlphaFoldDB" id="X1B7E5"/>
<sequence length="159" mass="18011">WEYEDQCNQVKYVYVWGRSTTDADTQVTTNVKAKAIDYTNESENSVQIIDHSIWTNVEAQTIADAQLALLKDKRPSIRIPLNGVQADLQLGTYTNVTMARPTVGAADYPIRMIQRKRFGKTGIKTVVYCGFGETRWDEKIMKVINENTALAQKALSDYL</sequence>
<gene>
    <name evidence="1" type="ORF">S01H4_31029</name>
</gene>
<organism evidence="1">
    <name type="scientific">marine sediment metagenome</name>
    <dbReference type="NCBI Taxonomy" id="412755"/>
    <lineage>
        <taxon>unclassified sequences</taxon>
        <taxon>metagenomes</taxon>
        <taxon>ecological metagenomes</taxon>
    </lineage>
</organism>
<protein>
    <submittedName>
        <fullName evidence="1">Uncharacterized protein</fullName>
    </submittedName>
</protein>
<evidence type="ECO:0000313" key="1">
    <source>
        <dbReference type="EMBL" id="GAG77227.1"/>
    </source>
</evidence>
<reference evidence="1" key="1">
    <citation type="journal article" date="2014" name="Front. Microbiol.">
        <title>High frequency of phylogenetically diverse reductive dehalogenase-homologous genes in deep subseafloor sedimentary metagenomes.</title>
        <authorList>
            <person name="Kawai M."/>
            <person name="Futagami T."/>
            <person name="Toyoda A."/>
            <person name="Takaki Y."/>
            <person name="Nishi S."/>
            <person name="Hori S."/>
            <person name="Arai W."/>
            <person name="Tsubouchi T."/>
            <person name="Morono Y."/>
            <person name="Uchiyama I."/>
            <person name="Ito T."/>
            <person name="Fujiyama A."/>
            <person name="Inagaki F."/>
            <person name="Takami H."/>
        </authorList>
    </citation>
    <scope>NUCLEOTIDE SEQUENCE</scope>
    <source>
        <strain evidence="1">Expedition CK06-06</strain>
    </source>
</reference>
<feature type="non-terminal residue" evidence="1">
    <location>
        <position position="1"/>
    </location>
</feature>
<dbReference type="EMBL" id="BART01016074">
    <property type="protein sequence ID" value="GAG77227.1"/>
    <property type="molecule type" value="Genomic_DNA"/>
</dbReference>
<proteinExistence type="predicted"/>
<comment type="caution">
    <text evidence="1">The sequence shown here is derived from an EMBL/GenBank/DDBJ whole genome shotgun (WGS) entry which is preliminary data.</text>
</comment>
<accession>X1B7E5</accession>
<name>X1B7E5_9ZZZZ</name>